<accession>D5BTD5</accession>
<evidence type="ECO:0000313" key="2">
    <source>
        <dbReference type="Proteomes" id="UP000007460"/>
    </source>
</evidence>
<dbReference type="InterPro" id="IPR006597">
    <property type="entry name" value="Sel1-like"/>
</dbReference>
<keyword evidence="2" id="KW-1185">Reference proteome</keyword>
<dbReference type="Pfam" id="PF08238">
    <property type="entry name" value="Sel1"/>
    <property type="match status" value="6"/>
</dbReference>
<dbReference type="SUPFAM" id="SSF81901">
    <property type="entry name" value="HCP-like"/>
    <property type="match status" value="2"/>
</dbReference>
<organism evidence="1 2">
    <name type="scientific">Puniceispirillum marinum (strain IMCC1322)</name>
    <dbReference type="NCBI Taxonomy" id="488538"/>
    <lineage>
        <taxon>Bacteria</taxon>
        <taxon>Pseudomonadati</taxon>
        <taxon>Pseudomonadota</taxon>
        <taxon>Alphaproteobacteria</taxon>
        <taxon>Candidatus Puniceispirillales</taxon>
        <taxon>Candidatus Puniceispirillaceae</taxon>
        <taxon>Candidatus Puniceispirillum</taxon>
    </lineage>
</organism>
<dbReference type="SMART" id="SM00671">
    <property type="entry name" value="SEL1"/>
    <property type="match status" value="7"/>
</dbReference>
<dbReference type="PANTHER" id="PTHR11102">
    <property type="entry name" value="SEL-1-LIKE PROTEIN"/>
    <property type="match status" value="1"/>
</dbReference>
<evidence type="ECO:0000313" key="1">
    <source>
        <dbReference type="EMBL" id="ADE39532.1"/>
    </source>
</evidence>
<dbReference type="InterPro" id="IPR050767">
    <property type="entry name" value="Sel1_AlgK"/>
</dbReference>
<dbReference type="Proteomes" id="UP000007460">
    <property type="component" value="Chromosome"/>
</dbReference>
<reference evidence="1 2" key="1">
    <citation type="journal article" date="2010" name="J. Bacteriol.">
        <title>Complete genome sequence of "Candidatus Puniceispirillum marinum" IMCC1322, a representative of the SAR116 clade in the Alphaproteobacteria.</title>
        <authorList>
            <person name="Oh H.M."/>
            <person name="Kwon K.K."/>
            <person name="Kang I."/>
            <person name="Kang S.G."/>
            <person name="Lee J.H."/>
            <person name="Kim S.J."/>
            <person name="Cho J.C."/>
        </authorList>
    </citation>
    <scope>NUCLEOTIDE SEQUENCE [LARGE SCALE GENOMIC DNA]</scope>
    <source>
        <strain evidence="1 2">IMCC1322</strain>
    </source>
</reference>
<name>D5BTD5_PUNMI</name>
<dbReference type="eggNOG" id="COG0790">
    <property type="taxonomic scope" value="Bacteria"/>
</dbReference>
<dbReference type="InterPro" id="IPR011990">
    <property type="entry name" value="TPR-like_helical_dom_sf"/>
</dbReference>
<dbReference type="EMBL" id="CP001751">
    <property type="protein sequence ID" value="ADE39532.1"/>
    <property type="molecule type" value="Genomic_DNA"/>
</dbReference>
<dbReference type="PANTHER" id="PTHR11102:SF160">
    <property type="entry name" value="ERAD-ASSOCIATED E3 UBIQUITIN-PROTEIN LIGASE COMPONENT HRD3"/>
    <property type="match status" value="1"/>
</dbReference>
<dbReference type="Gene3D" id="1.25.40.10">
    <property type="entry name" value="Tetratricopeptide repeat domain"/>
    <property type="match status" value="2"/>
</dbReference>
<proteinExistence type="predicted"/>
<dbReference type="STRING" id="488538.SAR116_1289"/>
<protein>
    <submittedName>
        <fullName evidence="1">Sel1-like repeat protein</fullName>
    </submittedName>
</protein>
<gene>
    <name evidence="1" type="ordered locus">SAR116_1289</name>
</gene>
<dbReference type="AlphaFoldDB" id="D5BTD5"/>
<sequence length="377" mass="42019">MGVELIHGKRAYVDHETAFNCFKIAAEKEHPKALYYLARMFEKGEHVNADPNESLKYYQKSSKAGFGPASAFLGLQFDSGKQVKRDVEKAFQYFELAIQQGEESANYFKGKYLLNGELKGGKQTKDGIRCLEISAQKGYVPAQFDLGMLYMDGVDALQNYEKGIYWLTEAAKKDNQKAQNKLAHCYYYGIGVDVNMNGAYGWWRRAAEPLNGALPSAEALMNCGICNMTGKGAEKDVSGAENYLLKASRLGLPHAQFCLGILYKDHDVKIQAHAWLNIAATGKHENAIKERNQLEKNMTPLEVREAQQIAEKIANQEINGITAVSTENIRSNGKDVVEKLKKLGFFVQDQELLESLGGNPNALSDEEFEAVFGESRD</sequence>
<dbReference type="HOGENOM" id="CLU_000288_36_2_5"/>
<dbReference type="KEGG" id="apb:SAR116_1289"/>